<accession>A0ABQ9GGS3</accession>
<feature type="region of interest" description="Disordered" evidence="1">
    <location>
        <begin position="232"/>
        <end position="258"/>
    </location>
</feature>
<feature type="region of interest" description="Disordered" evidence="1">
    <location>
        <begin position="829"/>
        <end position="886"/>
    </location>
</feature>
<organism evidence="2 3">
    <name type="scientific">Dryococelus australis</name>
    <dbReference type="NCBI Taxonomy" id="614101"/>
    <lineage>
        <taxon>Eukaryota</taxon>
        <taxon>Metazoa</taxon>
        <taxon>Ecdysozoa</taxon>
        <taxon>Arthropoda</taxon>
        <taxon>Hexapoda</taxon>
        <taxon>Insecta</taxon>
        <taxon>Pterygota</taxon>
        <taxon>Neoptera</taxon>
        <taxon>Polyneoptera</taxon>
        <taxon>Phasmatodea</taxon>
        <taxon>Verophasmatodea</taxon>
        <taxon>Anareolatae</taxon>
        <taxon>Phasmatidae</taxon>
        <taxon>Eurycanthinae</taxon>
        <taxon>Dryococelus</taxon>
    </lineage>
</organism>
<name>A0ABQ9GGS3_9NEOP</name>
<keyword evidence="3" id="KW-1185">Reference proteome</keyword>
<dbReference type="PROSITE" id="PS51257">
    <property type="entry name" value="PROKAR_LIPOPROTEIN"/>
    <property type="match status" value="1"/>
</dbReference>
<reference evidence="2 3" key="1">
    <citation type="submission" date="2023-02" db="EMBL/GenBank/DDBJ databases">
        <title>LHISI_Scaffold_Assembly.</title>
        <authorList>
            <person name="Stuart O.P."/>
            <person name="Cleave R."/>
            <person name="Magrath M.J.L."/>
            <person name="Mikheyev A.S."/>
        </authorList>
    </citation>
    <scope>NUCLEOTIDE SEQUENCE [LARGE SCALE GENOMIC DNA]</scope>
    <source>
        <strain evidence="2">Daus_M_001</strain>
        <tissue evidence="2">Leg muscle</tissue>
    </source>
</reference>
<dbReference type="EMBL" id="JARBHB010000012">
    <property type="protein sequence ID" value="KAJ8871231.1"/>
    <property type="molecule type" value="Genomic_DNA"/>
</dbReference>
<evidence type="ECO:0000256" key="1">
    <source>
        <dbReference type="SAM" id="MobiDB-lite"/>
    </source>
</evidence>
<proteinExistence type="predicted"/>
<sequence>MSCERSRTIFHRHQPRAAALSFLVQILASCGRRISHKIVNVVSEEDIAVIWGAGWCVFLQGCFFSSPVNFSTTNAPPPPTINLLGVTVAERLACLHLLPRRSGFNHRPDFVCGDRAGRCGWSARFYSRRCPVSPALSFRHRSILTSITLSALKTAMFRAVRISLPPPPPHQPLPNGQSQITLHAPSVLPGGRDITFVRRMGETSMEQLRNAWEGETGDPRENPLISSIVRHDSRVRQSGSDPAGNRTKSRSREVQAKQLKGGFFRRSERHQRAGYLPITLPRAVLAGLFLPRLREARVSRTRRMKFANEGQELLENKEERLEMVPLPEEAADWYVECRVIAGTRAAPVLARLNGLGKALLRECSGRRGVWRTFWARLTELYSPHRRPSCGSCRQVRDTIGATREDGDQRVYNTFARMYPTNLNLHLPGVRSPKARMMRRPRTPSSETCALVHVCSTRLRSFVLTNSNASQSLPLLSRDAVWSSGTFNSITELNARPGLRRESTNLKPSSRTRHHCTTPAKKTESGGGRSADKSAGFIGSLPFPPNSFIPAPIHTYLNHPYGFRDLAVKSRPNIFTLHSLTVIRPGRDKEGSCTRRARGRQKRLNYTRPKLGRIAISKIFRFDVSEPLTELLIAGRRFRNKLDSLADSVFSRVAAPPLLAAYTNPNDCEVVISVALFLIAARPGVIRTRELNAVRAGPSQRKYLRCSTPIVCPNTASQKQSSDTHKTPYDRVKRCQEHTISCPVSHRKHVLSGLRNNVTRVGKLLHSCRERHVTRETPRGYPEWRPGTQSILRERFSGAARVCGQYFKSRDNGDVWAAVNIGVSLANEREASAGMRRGEGNGRSPRKPTGPAASSSTIPKCENPGGTPTGTETGSPWWEASVLPAEPPRPRPQFKNFCLIFKLRNGARVNGRPFARLSGQELDSLNTPSKYVELPRISTLILLREILQEHPTFNPLEPHRQQSSGVEVAESRKWIQTRRCFPVRSITPSPPPRTGLPWPVSAPCLLVSTSEQRCYGERGPDKTCPRRRT</sequence>
<evidence type="ECO:0000313" key="3">
    <source>
        <dbReference type="Proteomes" id="UP001159363"/>
    </source>
</evidence>
<comment type="caution">
    <text evidence="2">The sequence shown here is derived from an EMBL/GenBank/DDBJ whole genome shotgun (WGS) entry which is preliminary data.</text>
</comment>
<protein>
    <submittedName>
        <fullName evidence="2">Uncharacterized protein</fullName>
    </submittedName>
</protein>
<feature type="compositionally biased region" description="Basic and acidic residues" evidence="1">
    <location>
        <begin position="829"/>
        <end position="839"/>
    </location>
</feature>
<evidence type="ECO:0000313" key="2">
    <source>
        <dbReference type="EMBL" id="KAJ8871231.1"/>
    </source>
</evidence>
<feature type="region of interest" description="Disordered" evidence="1">
    <location>
        <begin position="494"/>
        <end position="535"/>
    </location>
</feature>
<dbReference type="Proteomes" id="UP001159363">
    <property type="component" value="Chromosome 11"/>
</dbReference>
<gene>
    <name evidence="2" type="ORF">PR048_027537</name>
</gene>
<feature type="compositionally biased region" description="Low complexity" evidence="1">
    <location>
        <begin position="863"/>
        <end position="873"/>
    </location>
</feature>